<organism evidence="2 3">
    <name type="scientific">Methylosinus sporium</name>
    <dbReference type="NCBI Taxonomy" id="428"/>
    <lineage>
        <taxon>Bacteria</taxon>
        <taxon>Pseudomonadati</taxon>
        <taxon>Pseudomonadota</taxon>
        <taxon>Alphaproteobacteria</taxon>
        <taxon>Hyphomicrobiales</taxon>
        <taxon>Methylocystaceae</taxon>
        <taxon>Methylosinus</taxon>
    </lineage>
</organism>
<dbReference type="EMBL" id="PUIV01000027">
    <property type="protein sequence ID" value="PWB93134.1"/>
    <property type="molecule type" value="Genomic_DNA"/>
</dbReference>
<evidence type="ECO:0000313" key="3">
    <source>
        <dbReference type="Proteomes" id="UP000245137"/>
    </source>
</evidence>
<reference evidence="2 3" key="1">
    <citation type="journal article" date="2018" name="Appl. Microbiol. Biotechnol.">
        <title>Co-cultivation of the strictly anaerobic methanogen Methanosarcina barkeri with aerobic methanotrophs in an oxygen-limited membrane bioreactor.</title>
        <authorList>
            <person name="In 't Zandt M.H."/>
            <person name="van den Bosch T.J.M."/>
            <person name="Rijkers R."/>
            <person name="van Kessel M.A.H.J."/>
            <person name="Jetten M.S.M."/>
            <person name="Welte C.U."/>
        </authorList>
    </citation>
    <scope>NUCLEOTIDE SEQUENCE [LARGE SCALE GENOMIC DNA]</scope>
    <source>
        <strain evidence="2 3">DSM 17706</strain>
    </source>
</reference>
<keyword evidence="3" id="KW-1185">Reference proteome</keyword>
<dbReference type="InterPro" id="IPR012433">
    <property type="entry name" value="Imm11"/>
</dbReference>
<accession>A0A2U1SNE7</accession>
<comment type="caution">
    <text evidence="2">The sequence shown here is derived from an EMBL/GenBank/DDBJ whole genome shotgun (WGS) entry which is preliminary data.</text>
</comment>
<dbReference type="Pfam" id="PF07791">
    <property type="entry name" value="Imm11"/>
    <property type="match status" value="1"/>
</dbReference>
<dbReference type="RefSeq" id="WP_108917985.1">
    <property type="nucleotide sequence ID" value="NZ_BGJY01000029.1"/>
</dbReference>
<dbReference type="OrthoDB" id="8660107at2"/>
<sequence>MAAVRKKTEATPAVYLFQADMTTNRKPMFDFVQDEGKAEFSAVYRGKSKLAQPQKHKLYAKQQDTKKLCDILPLIGFICVSRRVKEVIEEFEKGVHVFYPVHLLAKDGAPYAEEYFLLLPGHRFNAFIAAAYPKWDETVSGEPYLPSPPLGGSMSLREIAGRHLWRQLFAQPERIFVSGELHDRLEREKIRYATYSRYDAFDTPWSAEKQMAPYLRWAEEDPKRIAEIIEKYPEWARQHRPQWMN</sequence>
<evidence type="ECO:0000313" key="2">
    <source>
        <dbReference type="EMBL" id="PWB93134.1"/>
    </source>
</evidence>
<gene>
    <name evidence="2" type="ORF">C5689_14500</name>
</gene>
<feature type="domain" description="Immunity MXAN-0049 protein" evidence="1">
    <location>
        <begin position="51"/>
        <end position="117"/>
    </location>
</feature>
<evidence type="ECO:0000259" key="1">
    <source>
        <dbReference type="Pfam" id="PF07791"/>
    </source>
</evidence>
<proteinExistence type="predicted"/>
<protein>
    <recommendedName>
        <fullName evidence="1">Immunity MXAN-0049 protein domain-containing protein</fullName>
    </recommendedName>
</protein>
<dbReference type="Proteomes" id="UP000245137">
    <property type="component" value="Unassembled WGS sequence"/>
</dbReference>
<name>A0A2U1SNE7_METSR</name>
<dbReference type="AlphaFoldDB" id="A0A2U1SNE7"/>